<evidence type="ECO:0000256" key="7">
    <source>
        <dbReference type="ARBA" id="ARBA00022962"/>
    </source>
</evidence>
<dbReference type="EMBL" id="CP009526">
    <property type="protein sequence ID" value="AKB49902.1"/>
    <property type="molecule type" value="Genomic_DNA"/>
</dbReference>
<comment type="pathway">
    <text evidence="8">Cofactor biosynthesis; adenosylcobalamin biosynthesis; cob(II)yrinate a,c-diamide from sirohydrochlorin (anaerobic route): step 10/10.</text>
</comment>
<evidence type="ECO:0000256" key="8">
    <source>
        <dbReference type="HAMAP-Rule" id="MF_00027"/>
    </source>
</evidence>
<proteinExistence type="inferred from homology"/>
<dbReference type="EC" id="6.3.5.11" evidence="8"/>
<dbReference type="CDD" id="cd05388">
    <property type="entry name" value="CobB_N"/>
    <property type="match status" value="1"/>
</dbReference>
<feature type="domain" description="CobQ/CobB/MinD/ParA nucleotide binding" evidence="9">
    <location>
        <begin position="36"/>
        <end position="218"/>
    </location>
</feature>
<dbReference type="Gene3D" id="3.40.50.880">
    <property type="match status" value="1"/>
</dbReference>
<dbReference type="Pfam" id="PF01656">
    <property type="entry name" value="CbiA"/>
    <property type="match status" value="1"/>
</dbReference>
<dbReference type="CDD" id="cd03130">
    <property type="entry name" value="GATase1_CobB"/>
    <property type="match status" value="1"/>
</dbReference>
<organism evidence="11 12">
    <name type="scientific">Methanosarcina barkeri str. Wiesmoor</name>
    <dbReference type="NCBI Taxonomy" id="1434109"/>
    <lineage>
        <taxon>Archaea</taxon>
        <taxon>Methanobacteriati</taxon>
        <taxon>Methanobacteriota</taxon>
        <taxon>Stenosarchaea group</taxon>
        <taxon>Methanomicrobia</taxon>
        <taxon>Methanosarcinales</taxon>
        <taxon>Methanosarcinaceae</taxon>
        <taxon>Methanosarcina</taxon>
    </lineage>
</organism>
<dbReference type="HOGENOM" id="CLU_022752_2_0_2"/>
<gene>
    <name evidence="8" type="primary">cbiA</name>
    <name evidence="8" type="synonym">cfbB</name>
    <name evidence="11" type="ORF">MSBRW_0649</name>
</gene>
<comment type="miscellaneous">
    <text evidence="8">The a and c carboxylates of cobyrinate and Ni-sirohydrochlorin are activated for nucleophilic attack via formation of a phosphorylated intermediate by ATP. CbiA catalyzes first the amidation of the c-carboxylate, and then that of the a-carboxylate.</text>
</comment>
<keyword evidence="7 8" id="KW-0315">Glutamine amidotransferase</keyword>
<comment type="function">
    <text evidence="8">Catalyzes the ATP-dependent amidation of the two carboxylate groups at positions a and c of cobyrinate, using either L-glutamine or ammonia as the nitrogen source. Involved in the biosynthesis of the unique nickel-containing tetrapyrrole coenzyme F430, the prosthetic group of methyl-coenzyme M reductase (MCR), which plays a key role in methanogenesis and anaerobic methane oxidation. Catalyzes the ATP-dependent amidation of the two carboxylate groups at positions a and c of Ni-sirohydrochlorin, using L-glutamine or ammonia as the nitrogen source.</text>
</comment>
<dbReference type="NCBIfam" id="NF002204">
    <property type="entry name" value="PRK01077.1"/>
    <property type="match status" value="1"/>
</dbReference>
<dbReference type="InterPro" id="IPR004484">
    <property type="entry name" value="CbiA/CobB_synth"/>
</dbReference>
<dbReference type="Proteomes" id="UP000033038">
    <property type="component" value="Chromosome"/>
</dbReference>
<dbReference type="HAMAP" id="MF_00027">
    <property type="entry name" value="CobB_CbiA"/>
    <property type="match status" value="1"/>
</dbReference>
<comment type="catalytic activity">
    <reaction evidence="8">
        <text>Ni-sirohydrochlorin + 2 L-glutamine + 2 ATP + 2 H2O = Ni-sirohydrochlorin a,c-diamide + 2 L-glutamate + 2 ADP + 2 phosphate + 2 H(+)</text>
        <dbReference type="Rhea" id="RHEA:52896"/>
        <dbReference type="ChEBI" id="CHEBI:15377"/>
        <dbReference type="ChEBI" id="CHEBI:15378"/>
        <dbReference type="ChEBI" id="CHEBI:29985"/>
        <dbReference type="ChEBI" id="CHEBI:30616"/>
        <dbReference type="ChEBI" id="CHEBI:43474"/>
        <dbReference type="ChEBI" id="CHEBI:58359"/>
        <dbReference type="ChEBI" id="CHEBI:136841"/>
        <dbReference type="ChEBI" id="CHEBI:136887"/>
        <dbReference type="ChEBI" id="CHEBI:456216"/>
        <dbReference type="EC" id="6.3.5.12"/>
    </reaction>
</comment>
<dbReference type="NCBIfam" id="TIGR00379">
    <property type="entry name" value="cobB"/>
    <property type="match status" value="1"/>
</dbReference>
<reference evidence="11 12" key="1">
    <citation type="submission" date="2014-07" db="EMBL/GenBank/DDBJ databases">
        <title>Methanogenic archaea and the global carbon cycle.</title>
        <authorList>
            <person name="Henriksen J.R."/>
            <person name="Luke J."/>
            <person name="Reinhart S."/>
            <person name="Benedict M.N."/>
            <person name="Youngblut N.D."/>
            <person name="Metcalf M.E."/>
            <person name="Whitaker R.J."/>
            <person name="Metcalf W.W."/>
        </authorList>
    </citation>
    <scope>NUCLEOTIDE SEQUENCE [LARGE SCALE GENOMIC DNA]</scope>
    <source>
        <strain evidence="11 12">Wiesmoor</strain>
    </source>
</reference>
<dbReference type="InterPro" id="IPR029062">
    <property type="entry name" value="Class_I_gatase-like"/>
</dbReference>
<dbReference type="EC" id="6.3.5.12" evidence="8"/>
<comment type="cofactor">
    <cofactor evidence="1 8">
        <name>Mg(2+)</name>
        <dbReference type="ChEBI" id="CHEBI:18420"/>
    </cofactor>
</comment>
<keyword evidence="3 8" id="KW-0436">Ligase</keyword>
<protein>
    <recommendedName>
        <fullName evidence="8">Cobyrinate a,c-diamide synthase</fullName>
        <ecNumber evidence="8">6.3.5.11</ecNumber>
    </recommendedName>
    <alternativeName>
        <fullName evidence="8">Cobyrinic acid a,c-diamide synthetase</fullName>
    </alternativeName>
    <alternativeName>
        <fullName evidence="8">Ni-sirohydrochlorin a,c-diamide synthase</fullName>
        <ecNumber evidence="8">6.3.5.12</ecNumber>
    </alternativeName>
    <alternativeName>
        <fullName evidence="8">Ni-sirohydrochlorin a,c-diamide synthetase</fullName>
    </alternativeName>
</protein>
<keyword evidence="8" id="KW-0484">Methanogenesis</keyword>
<dbReference type="GO" id="GO:0005524">
    <property type="term" value="F:ATP binding"/>
    <property type="evidence" value="ECO:0007669"/>
    <property type="project" value="UniProtKB-UniRule"/>
</dbReference>
<evidence type="ECO:0000259" key="9">
    <source>
        <dbReference type="Pfam" id="PF01656"/>
    </source>
</evidence>
<dbReference type="Gene3D" id="3.40.50.300">
    <property type="entry name" value="P-loop containing nucleotide triphosphate hydrolases"/>
    <property type="match status" value="1"/>
</dbReference>
<dbReference type="Pfam" id="PF07685">
    <property type="entry name" value="GATase_3"/>
    <property type="match status" value="1"/>
</dbReference>
<keyword evidence="5 8" id="KW-0067">ATP-binding</keyword>
<name>A0A0E3QH36_METBA</name>
<dbReference type="SUPFAM" id="SSF52540">
    <property type="entry name" value="P-loop containing nucleoside triphosphate hydrolases"/>
    <property type="match status" value="1"/>
</dbReference>
<comment type="domain">
    <text evidence="8">Comprises of two domains. The C-terminal domain contains the binding site for glutamine and catalyzes the hydrolysis of this substrate to glutamate and ammonia. The N-terminal domain is anticipated to bind ATP, and cobyrinate or Ni-sirohydrochlorin, and catalyzes the ultimate synthesis of the diamide product. The ammonia produced via the glutaminase domain is probably translocated to the adjacent domain via a molecular tunnel, where it reacts with an activated intermediate.</text>
</comment>
<feature type="domain" description="CobB/CobQ-like glutamine amidotransferase" evidence="10">
    <location>
        <begin position="292"/>
        <end position="491"/>
    </location>
</feature>
<dbReference type="PANTHER" id="PTHR43873:SF1">
    <property type="entry name" value="COBYRINATE A,C-DIAMIDE SYNTHASE"/>
    <property type="match status" value="1"/>
</dbReference>
<dbReference type="NCBIfam" id="NF033195">
    <property type="entry name" value="F430_CfbB"/>
    <property type="match status" value="1"/>
</dbReference>
<evidence type="ECO:0000256" key="2">
    <source>
        <dbReference type="ARBA" id="ARBA00022573"/>
    </source>
</evidence>
<keyword evidence="6 8" id="KW-0460">Magnesium</keyword>
<comment type="catalytic activity">
    <reaction evidence="8">
        <text>cob(II)yrinate + 2 L-glutamine + 2 ATP + 2 H2O = cob(II)yrinate a,c diamide + 2 L-glutamate + 2 ADP + 2 phosphate + 2 H(+)</text>
        <dbReference type="Rhea" id="RHEA:26289"/>
        <dbReference type="ChEBI" id="CHEBI:15377"/>
        <dbReference type="ChEBI" id="CHEBI:15378"/>
        <dbReference type="ChEBI" id="CHEBI:29985"/>
        <dbReference type="ChEBI" id="CHEBI:30616"/>
        <dbReference type="ChEBI" id="CHEBI:43474"/>
        <dbReference type="ChEBI" id="CHEBI:58359"/>
        <dbReference type="ChEBI" id="CHEBI:58537"/>
        <dbReference type="ChEBI" id="CHEBI:58894"/>
        <dbReference type="ChEBI" id="CHEBI:456216"/>
        <dbReference type="EC" id="6.3.5.11"/>
    </reaction>
</comment>
<accession>A0A0E3QH36</accession>
<dbReference type="InterPro" id="IPR011698">
    <property type="entry name" value="GATase_3"/>
</dbReference>
<evidence type="ECO:0000256" key="5">
    <source>
        <dbReference type="ARBA" id="ARBA00022840"/>
    </source>
</evidence>
<dbReference type="UniPathway" id="UPA00148">
    <property type="reaction ID" value="UER00231"/>
</dbReference>
<evidence type="ECO:0000256" key="3">
    <source>
        <dbReference type="ARBA" id="ARBA00022598"/>
    </source>
</evidence>
<dbReference type="GO" id="GO:0042242">
    <property type="term" value="F:cobyrinic acid a,c-diamide synthase activity"/>
    <property type="evidence" value="ECO:0007669"/>
    <property type="project" value="UniProtKB-UniRule"/>
</dbReference>
<dbReference type="InterPro" id="IPR002586">
    <property type="entry name" value="CobQ/CobB/MinD/ParA_Nub-bd_dom"/>
</dbReference>
<dbReference type="SUPFAM" id="SSF52317">
    <property type="entry name" value="Class I glutamine amidotransferase-like"/>
    <property type="match status" value="1"/>
</dbReference>
<evidence type="ECO:0000256" key="4">
    <source>
        <dbReference type="ARBA" id="ARBA00022741"/>
    </source>
</evidence>
<dbReference type="PATRIC" id="fig|1434109.4.peg.792"/>
<sequence>MNKHIRVNKYIRVNEHKRGIEKMLNDKQSVENIPRILISADRSSSGKTTISMGLMAALVSRGYKVQPFKVALDYIDPSYHTEITGRFCRNLDGYLMDENGILDVYTHACEAGEKADIAIIEGVRGLYEGFESLSDLGSTAQIAKILNCPVIFVINARSITRSSAALINGYRNFDPDVEIAGVILNNIGSRRHAKKAKEAIEYYTGVPVIGIVPRDPAMQISMRHLGLMPALEGRRRLGDGGFEARLRGIEEIINKGIDVDRFMEIAKSAKALKSPENSVFSSVSDPGAPRPKIGVALDEAFNFYYRDNIDLLNLAGAEIVYFSPVKDASLPEVDGLYIGGGYPELFAAELEANESMRQDIKKASAAGMPIYAECGGLMYLTEKISTGVPGKGTYHDASMPESTYSMVGALPGHTIMGQTRVVSYNIGTLNKDCLLGKKYNSFKGHEFHHSEIREIPEDAEFAITLSRGTGIKNGMDGLISGNTLGSYAHLHGVAYREFASSLVEAARNFRDSRVLP</sequence>
<keyword evidence="2 8" id="KW-0169">Cobalamin biosynthesis</keyword>
<evidence type="ECO:0000256" key="1">
    <source>
        <dbReference type="ARBA" id="ARBA00001946"/>
    </source>
</evidence>
<dbReference type="PANTHER" id="PTHR43873">
    <property type="entry name" value="COBYRINATE A,C-DIAMIDE SYNTHASE"/>
    <property type="match status" value="1"/>
</dbReference>
<evidence type="ECO:0000313" key="12">
    <source>
        <dbReference type="Proteomes" id="UP000033038"/>
    </source>
</evidence>
<feature type="active site" description="Nucleophile" evidence="8">
    <location>
        <position position="374"/>
    </location>
</feature>
<dbReference type="AlphaFoldDB" id="A0A0E3QH36"/>
<feature type="site" description="Increases nucleophilicity of active site Cys" evidence="8">
    <location>
        <position position="489"/>
    </location>
</feature>
<dbReference type="PROSITE" id="PS51274">
    <property type="entry name" value="GATASE_COBBQ"/>
    <property type="match status" value="1"/>
</dbReference>
<keyword evidence="4 8" id="KW-0547">Nucleotide-binding</keyword>
<evidence type="ECO:0000256" key="6">
    <source>
        <dbReference type="ARBA" id="ARBA00022842"/>
    </source>
</evidence>
<comment type="similarity">
    <text evidence="8">Belongs to the CobB/CbiA family.</text>
</comment>
<dbReference type="GO" id="GO:0009236">
    <property type="term" value="P:cobalamin biosynthetic process"/>
    <property type="evidence" value="ECO:0007669"/>
    <property type="project" value="UniProtKB-UniRule"/>
</dbReference>
<evidence type="ECO:0000313" key="11">
    <source>
        <dbReference type="EMBL" id="AKB49902.1"/>
    </source>
</evidence>
<dbReference type="KEGG" id="mbw:MSBRW_0649"/>
<dbReference type="GO" id="GO:0015948">
    <property type="term" value="P:methanogenesis"/>
    <property type="evidence" value="ECO:0007669"/>
    <property type="project" value="UniProtKB-KW"/>
</dbReference>
<dbReference type="InterPro" id="IPR027417">
    <property type="entry name" value="P-loop_NTPase"/>
</dbReference>
<evidence type="ECO:0000259" key="10">
    <source>
        <dbReference type="Pfam" id="PF07685"/>
    </source>
</evidence>